<name>A0A2T6ZIM0_TUBBO</name>
<feature type="transmembrane region" description="Helical" evidence="1">
    <location>
        <begin position="35"/>
        <end position="54"/>
    </location>
</feature>
<evidence type="ECO:0000256" key="1">
    <source>
        <dbReference type="SAM" id="Phobius"/>
    </source>
</evidence>
<reference evidence="2 3" key="1">
    <citation type="submission" date="2017-04" db="EMBL/GenBank/DDBJ databases">
        <title>Draft genome sequence of Tuber borchii Vittad., a whitish edible truffle.</title>
        <authorList>
            <consortium name="DOE Joint Genome Institute"/>
            <person name="Murat C."/>
            <person name="Kuo A."/>
            <person name="Barry K.W."/>
            <person name="Clum A."/>
            <person name="Dockter R.B."/>
            <person name="Fauchery L."/>
            <person name="Iotti M."/>
            <person name="Kohler A."/>
            <person name="Labutti K."/>
            <person name="Lindquist E.A."/>
            <person name="Lipzen A."/>
            <person name="Ohm R.A."/>
            <person name="Wang M."/>
            <person name="Grigoriev I.V."/>
            <person name="Zambonelli A."/>
            <person name="Martin F.M."/>
        </authorList>
    </citation>
    <scope>NUCLEOTIDE SEQUENCE [LARGE SCALE GENOMIC DNA]</scope>
    <source>
        <strain evidence="2 3">Tbo3840</strain>
    </source>
</reference>
<accession>A0A2T6ZIM0</accession>
<keyword evidence="1" id="KW-0472">Membrane</keyword>
<keyword evidence="3" id="KW-1185">Reference proteome</keyword>
<keyword evidence="1" id="KW-1133">Transmembrane helix</keyword>
<protein>
    <submittedName>
        <fullName evidence="2">Uncharacterized protein</fullName>
    </submittedName>
</protein>
<comment type="caution">
    <text evidence="2">The sequence shown here is derived from an EMBL/GenBank/DDBJ whole genome shotgun (WGS) entry which is preliminary data.</text>
</comment>
<sequence length="138" mass="15108">MPAVLQFLIRNLLPQFNNREKMENKGGDASDERNLAVMGLIGALLALSLAITSYRRWRINHPAPSLLPSPFYHDPLQQAPKTLLPNGSTTIPPPDLARVNHVSIVNYYSNAPFVGANVGTVTLSYQNNGISKGDMRVA</sequence>
<evidence type="ECO:0000313" key="2">
    <source>
        <dbReference type="EMBL" id="PUU75329.1"/>
    </source>
</evidence>
<dbReference type="AlphaFoldDB" id="A0A2T6ZIM0"/>
<organism evidence="2 3">
    <name type="scientific">Tuber borchii</name>
    <name type="common">White truffle</name>
    <dbReference type="NCBI Taxonomy" id="42251"/>
    <lineage>
        <taxon>Eukaryota</taxon>
        <taxon>Fungi</taxon>
        <taxon>Dikarya</taxon>
        <taxon>Ascomycota</taxon>
        <taxon>Pezizomycotina</taxon>
        <taxon>Pezizomycetes</taxon>
        <taxon>Pezizales</taxon>
        <taxon>Tuberaceae</taxon>
        <taxon>Tuber</taxon>
    </lineage>
</organism>
<dbReference type="EMBL" id="NESQ01000237">
    <property type="protein sequence ID" value="PUU75329.1"/>
    <property type="molecule type" value="Genomic_DNA"/>
</dbReference>
<dbReference type="Proteomes" id="UP000244722">
    <property type="component" value="Unassembled WGS sequence"/>
</dbReference>
<keyword evidence="1" id="KW-0812">Transmembrane</keyword>
<gene>
    <name evidence="2" type="ORF">B9Z19DRAFT_1195564</name>
</gene>
<proteinExistence type="predicted"/>
<evidence type="ECO:0000313" key="3">
    <source>
        <dbReference type="Proteomes" id="UP000244722"/>
    </source>
</evidence>